<dbReference type="SUPFAM" id="SSF55729">
    <property type="entry name" value="Acyl-CoA N-acyltransferases (Nat)"/>
    <property type="match status" value="1"/>
</dbReference>
<feature type="domain" description="N-acetyltransferase" evidence="1">
    <location>
        <begin position="1"/>
        <end position="91"/>
    </location>
</feature>
<evidence type="ECO:0000259" key="1">
    <source>
        <dbReference type="PROSITE" id="PS51186"/>
    </source>
</evidence>
<reference evidence="2 3" key="1">
    <citation type="submission" date="2023-04" db="EMBL/GenBank/DDBJ databases">
        <title>Genome sequence of Halobacillus naozhouensis KACC 21980.</title>
        <authorList>
            <person name="Kim S."/>
            <person name="Heo J."/>
            <person name="Kwon S.-W."/>
        </authorList>
    </citation>
    <scope>NUCLEOTIDE SEQUENCE [LARGE SCALE GENOMIC DNA]</scope>
    <source>
        <strain evidence="2 3">KCTC 13234</strain>
    </source>
</reference>
<protein>
    <submittedName>
        <fullName evidence="2">GNAT family N-acetyltransferase</fullName>
    </submittedName>
</protein>
<evidence type="ECO:0000313" key="2">
    <source>
        <dbReference type="EMBL" id="WFT75684.1"/>
    </source>
</evidence>
<dbReference type="Pfam" id="PF00583">
    <property type="entry name" value="Acetyltransf_1"/>
    <property type="match status" value="1"/>
</dbReference>
<dbReference type="EMBL" id="CP121671">
    <property type="protein sequence ID" value="WFT75684.1"/>
    <property type="molecule type" value="Genomic_DNA"/>
</dbReference>
<sequence>MKKWLVGAIGGGMIDHDKSEIYVLYLDPKRRREGVGTHLLDYITSIQIEKGAKEQWVSVQKGNHKGIPFYEARDLLRTLRSWLTPMRLKKIIFP</sequence>
<dbReference type="PROSITE" id="PS51186">
    <property type="entry name" value="GNAT"/>
    <property type="match status" value="1"/>
</dbReference>
<gene>
    <name evidence="2" type="ORF">P9989_04655</name>
</gene>
<organism evidence="2 3">
    <name type="scientific">Halobacillus naozhouensis</name>
    <dbReference type="NCBI Taxonomy" id="554880"/>
    <lineage>
        <taxon>Bacteria</taxon>
        <taxon>Bacillati</taxon>
        <taxon>Bacillota</taxon>
        <taxon>Bacilli</taxon>
        <taxon>Bacillales</taxon>
        <taxon>Bacillaceae</taxon>
        <taxon>Halobacillus</taxon>
    </lineage>
</organism>
<accession>A0ABY8J2N2</accession>
<keyword evidence="3" id="KW-1185">Reference proteome</keyword>
<dbReference type="RefSeq" id="WP_283077650.1">
    <property type="nucleotide sequence ID" value="NZ_CP121671.1"/>
</dbReference>
<dbReference type="Gene3D" id="3.40.630.30">
    <property type="match status" value="1"/>
</dbReference>
<dbReference type="Proteomes" id="UP001221597">
    <property type="component" value="Chromosome"/>
</dbReference>
<dbReference type="CDD" id="cd04301">
    <property type="entry name" value="NAT_SF"/>
    <property type="match status" value="1"/>
</dbReference>
<name>A0ABY8J2N2_9BACI</name>
<dbReference type="InterPro" id="IPR000182">
    <property type="entry name" value="GNAT_dom"/>
</dbReference>
<evidence type="ECO:0000313" key="3">
    <source>
        <dbReference type="Proteomes" id="UP001221597"/>
    </source>
</evidence>
<dbReference type="InterPro" id="IPR016181">
    <property type="entry name" value="Acyl_CoA_acyltransferase"/>
</dbReference>
<proteinExistence type="predicted"/>